<evidence type="ECO:0000256" key="5">
    <source>
        <dbReference type="SAM" id="MobiDB-lite"/>
    </source>
</evidence>
<evidence type="ECO:0000256" key="4">
    <source>
        <dbReference type="ARBA" id="ARBA00023136"/>
    </source>
</evidence>
<dbReference type="PANTHER" id="PTHR23501:SF107">
    <property type="entry name" value="TRANSPORTER, PUTATIVE (AFU_ORTHOLOGUE AFUA_7G04730)-RELATED"/>
    <property type="match status" value="1"/>
</dbReference>
<feature type="compositionally biased region" description="Basic and acidic residues" evidence="5">
    <location>
        <begin position="52"/>
        <end position="62"/>
    </location>
</feature>
<organism evidence="7 8">
    <name type="scientific">Talaromyces stipitatus (strain ATCC 10500 / CBS 375.48 / QM 6759 / NRRL 1006)</name>
    <name type="common">Penicillium stipitatum</name>
    <dbReference type="NCBI Taxonomy" id="441959"/>
    <lineage>
        <taxon>Eukaryota</taxon>
        <taxon>Fungi</taxon>
        <taxon>Dikarya</taxon>
        <taxon>Ascomycota</taxon>
        <taxon>Pezizomycotina</taxon>
        <taxon>Eurotiomycetes</taxon>
        <taxon>Eurotiomycetidae</taxon>
        <taxon>Eurotiales</taxon>
        <taxon>Trichocomaceae</taxon>
        <taxon>Talaromyces</taxon>
        <taxon>Talaromyces sect. Talaromyces</taxon>
    </lineage>
</organism>
<evidence type="ECO:0000256" key="2">
    <source>
        <dbReference type="ARBA" id="ARBA00022692"/>
    </source>
</evidence>
<evidence type="ECO:0000256" key="3">
    <source>
        <dbReference type="ARBA" id="ARBA00022989"/>
    </source>
</evidence>
<feature type="transmembrane region" description="Helical" evidence="6">
    <location>
        <begin position="117"/>
        <end position="133"/>
    </location>
</feature>
<dbReference type="InParanoid" id="B8MB47"/>
<reference evidence="8" key="1">
    <citation type="journal article" date="2015" name="Genome Announc.">
        <title>Genome sequence of the AIDS-associated pathogen Penicillium marneffei (ATCC18224) and its near taxonomic relative Talaromyces stipitatus (ATCC10500).</title>
        <authorList>
            <person name="Nierman W.C."/>
            <person name="Fedorova-Abrams N.D."/>
            <person name="Andrianopoulos A."/>
        </authorList>
    </citation>
    <scope>NUCLEOTIDE SEQUENCE [LARGE SCALE GENOMIC DNA]</scope>
    <source>
        <strain evidence="8">ATCC 10500 / CBS 375.48 / QM 6759 / NRRL 1006</strain>
    </source>
</reference>
<comment type="subcellular location">
    <subcellularLocation>
        <location evidence="1">Membrane</location>
        <topology evidence="1">Multi-pass membrane protein</topology>
    </subcellularLocation>
</comment>
<feature type="transmembrane region" description="Helical" evidence="6">
    <location>
        <begin position="361"/>
        <end position="383"/>
    </location>
</feature>
<gene>
    <name evidence="7" type="ORF">TSTA_124670</name>
</gene>
<dbReference type="VEuPathDB" id="FungiDB:TSTA_124670"/>
<dbReference type="PhylomeDB" id="B8MB47"/>
<feature type="transmembrane region" description="Helical" evidence="6">
    <location>
        <begin position="321"/>
        <end position="341"/>
    </location>
</feature>
<dbReference type="OrthoDB" id="4078873at2759"/>
<dbReference type="InterPro" id="IPR011701">
    <property type="entry name" value="MFS"/>
</dbReference>
<dbReference type="eggNOG" id="KOG0254">
    <property type="taxonomic scope" value="Eukaryota"/>
</dbReference>
<sequence>MRGYRQSLVSIPEASEPSAADPGSTTQNTAHDRIESGITGIAPDQLDGGNCRPEEKPPEEGHQNSNNSPNTWSRGRLTMSYVGVFIVYCLTSLQLQISNHLIVHTMSTFGKHHLTTTNSIVATIIGAVIKIPMSKAGNTWGRVELFVVVVLATVFGLLLAAVAQNVTLFMVAQTLCWIGYDAISYILGVGIADLTSIKNRGWLFAVSNFPHLINAYLGPVAAQSLQKHGNWRWAYGGFAVILPLFSLPLSVTLFDDTRKLRQMPRKSQESPSPDPQRRIWRIIKNLLMEHDLIGSFLVGASSSMLLLPLSLGVFSQNPSKAPQLSIMSAFGVSLLPIIVMWERHQYKTRVVPFGGLANKTIVGACTSTAALFASFYCLDSYFLSYLQVVHNLTVSRAGHVHNLYVIGSCFFAVCTGVSIRVNGKYTTPALAATTFNLLATGLAIVTRKSGKKLSHIIGNQLMLSFPGGTMGICGPIAVMAVVPSSEVPLPLGLYSLLTGLGAATGRAVATALYINYMPKALERYLPADAKPMAKIIYGSLNKQLSYPMGSTVRLAIIQAYDDFMRHACIAGLGFLPLALLLVFLWENVNVNEVQEKGG</sequence>
<feature type="compositionally biased region" description="Polar residues" evidence="5">
    <location>
        <begin position="63"/>
        <end position="72"/>
    </location>
</feature>
<proteinExistence type="predicted"/>
<dbReference type="Proteomes" id="UP000001745">
    <property type="component" value="Unassembled WGS sequence"/>
</dbReference>
<evidence type="ECO:0000313" key="8">
    <source>
        <dbReference type="Proteomes" id="UP000001745"/>
    </source>
</evidence>
<dbReference type="SUPFAM" id="SSF103473">
    <property type="entry name" value="MFS general substrate transporter"/>
    <property type="match status" value="1"/>
</dbReference>
<feature type="transmembrane region" description="Helical" evidence="6">
    <location>
        <begin position="403"/>
        <end position="421"/>
    </location>
</feature>
<feature type="transmembrane region" description="Helical" evidence="6">
    <location>
        <begin position="233"/>
        <end position="254"/>
    </location>
</feature>
<evidence type="ECO:0000313" key="7">
    <source>
        <dbReference type="EMBL" id="EED18748.1"/>
    </source>
</evidence>
<evidence type="ECO:0000256" key="6">
    <source>
        <dbReference type="SAM" id="Phobius"/>
    </source>
</evidence>
<evidence type="ECO:0000256" key="1">
    <source>
        <dbReference type="ARBA" id="ARBA00004141"/>
    </source>
</evidence>
<feature type="transmembrane region" description="Helical" evidence="6">
    <location>
        <begin position="78"/>
        <end position="97"/>
    </location>
</feature>
<keyword evidence="2 6" id="KW-0812">Transmembrane</keyword>
<keyword evidence="8" id="KW-1185">Reference proteome</keyword>
<dbReference type="HOGENOM" id="CLU_012970_1_0_1"/>
<keyword evidence="4 6" id="KW-0472">Membrane</keyword>
<keyword evidence="3 6" id="KW-1133">Transmembrane helix</keyword>
<feature type="region of interest" description="Disordered" evidence="5">
    <location>
        <begin position="1"/>
        <end position="72"/>
    </location>
</feature>
<dbReference type="GO" id="GO:0005886">
    <property type="term" value="C:plasma membrane"/>
    <property type="evidence" value="ECO:0007669"/>
    <property type="project" value="TreeGrafter"/>
</dbReference>
<feature type="transmembrane region" description="Helical" evidence="6">
    <location>
        <begin position="461"/>
        <end position="482"/>
    </location>
</feature>
<dbReference type="RefSeq" id="XP_002482740.1">
    <property type="nucleotide sequence ID" value="XM_002482695.1"/>
</dbReference>
<dbReference type="Gene3D" id="1.20.1250.20">
    <property type="entry name" value="MFS general substrate transporter like domains"/>
    <property type="match status" value="1"/>
</dbReference>
<feature type="transmembrane region" description="Helical" evidence="6">
    <location>
        <begin position="201"/>
        <end position="221"/>
    </location>
</feature>
<dbReference type="GeneID" id="8100246"/>
<feature type="transmembrane region" description="Helical" evidence="6">
    <location>
        <begin position="145"/>
        <end position="163"/>
    </location>
</feature>
<protein>
    <submittedName>
        <fullName evidence="7">Siderophore iron transporter, putative</fullName>
    </submittedName>
</protein>
<feature type="transmembrane region" description="Helical" evidence="6">
    <location>
        <begin position="563"/>
        <end position="585"/>
    </location>
</feature>
<dbReference type="PANTHER" id="PTHR23501">
    <property type="entry name" value="MAJOR FACILITATOR SUPERFAMILY"/>
    <property type="match status" value="1"/>
</dbReference>
<dbReference type="GO" id="GO:0022857">
    <property type="term" value="F:transmembrane transporter activity"/>
    <property type="evidence" value="ECO:0007669"/>
    <property type="project" value="InterPro"/>
</dbReference>
<name>B8MB47_TALSN</name>
<dbReference type="AlphaFoldDB" id="B8MB47"/>
<feature type="transmembrane region" description="Helical" evidence="6">
    <location>
        <begin position="494"/>
        <end position="514"/>
    </location>
</feature>
<dbReference type="Pfam" id="PF07690">
    <property type="entry name" value="MFS_1"/>
    <property type="match status" value="1"/>
</dbReference>
<dbReference type="InterPro" id="IPR036259">
    <property type="entry name" value="MFS_trans_sf"/>
</dbReference>
<feature type="transmembrane region" description="Helical" evidence="6">
    <location>
        <begin position="169"/>
        <end position="189"/>
    </location>
</feature>
<accession>B8MB47</accession>
<dbReference type="EMBL" id="EQ962655">
    <property type="protein sequence ID" value="EED18748.1"/>
    <property type="molecule type" value="Genomic_DNA"/>
</dbReference>
<feature type="transmembrane region" description="Helical" evidence="6">
    <location>
        <begin position="292"/>
        <end position="315"/>
    </location>
</feature>